<dbReference type="Gene3D" id="3.30.420.10">
    <property type="entry name" value="Ribonuclease H-like superfamily/Ribonuclease H"/>
    <property type="match status" value="1"/>
</dbReference>
<dbReference type="PANTHER" id="PTHR47723:SF22">
    <property type="entry name" value="RNASE H TYPE-1 DOMAIN-CONTAINING PROTEIN"/>
    <property type="match status" value="1"/>
</dbReference>
<dbReference type="InterPro" id="IPR044730">
    <property type="entry name" value="RNase_H-like_dom_plant"/>
</dbReference>
<evidence type="ECO:0000313" key="2">
    <source>
        <dbReference type="EMBL" id="KAK2650730.1"/>
    </source>
</evidence>
<proteinExistence type="predicted"/>
<reference evidence="2" key="1">
    <citation type="journal article" date="2023" name="Plant J.">
        <title>Genome sequences and population genomics provide insights into the demographic history, inbreeding, and mutation load of two 'living fossil' tree species of Dipteronia.</title>
        <authorList>
            <person name="Feng Y."/>
            <person name="Comes H.P."/>
            <person name="Chen J."/>
            <person name="Zhu S."/>
            <person name="Lu R."/>
            <person name="Zhang X."/>
            <person name="Li P."/>
            <person name="Qiu J."/>
            <person name="Olsen K.M."/>
            <person name="Qiu Y."/>
        </authorList>
    </citation>
    <scope>NUCLEOTIDE SEQUENCE</scope>
    <source>
        <strain evidence="2">KIB01</strain>
    </source>
</reference>
<dbReference type="CDD" id="cd06222">
    <property type="entry name" value="RNase_H_like"/>
    <property type="match status" value="1"/>
</dbReference>
<dbReference type="GO" id="GO:0003676">
    <property type="term" value="F:nucleic acid binding"/>
    <property type="evidence" value="ECO:0007669"/>
    <property type="project" value="InterPro"/>
</dbReference>
<feature type="domain" description="RNase H type-1" evidence="1">
    <location>
        <begin position="8"/>
        <end position="129"/>
    </location>
</feature>
<evidence type="ECO:0000313" key="3">
    <source>
        <dbReference type="Proteomes" id="UP001280121"/>
    </source>
</evidence>
<keyword evidence="3" id="KW-1185">Reference proteome</keyword>
<accession>A0AAD9X1Y9</accession>
<dbReference type="InterPro" id="IPR012337">
    <property type="entry name" value="RNaseH-like_sf"/>
</dbReference>
<dbReference type="GO" id="GO:0004523">
    <property type="term" value="F:RNA-DNA hybrid ribonuclease activity"/>
    <property type="evidence" value="ECO:0007669"/>
    <property type="project" value="InterPro"/>
</dbReference>
<gene>
    <name evidence="2" type="ORF">Ddye_018219</name>
</gene>
<dbReference type="InterPro" id="IPR036397">
    <property type="entry name" value="RNaseH_sf"/>
</dbReference>
<dbReference type="Proteomes" id="UP001280121">
    <property type="component" value="Unassembled WGS sequence"/>
</dbReference>
<dbReference type="SUPFAM" id="SSF53098">
    <property type="entry name" value="Ribonuclease H-like"/>
    <property type="match status" value="1"/>
</dbReference>
<protein>
    <recommendedName>
        <fullName evidence="1">RNase H type-1 domain-containing protein</fullName>
    </recommendedName>
</protein>
<comment type="caution">
    <text evidence="2">The sequence shown here is derived from an EMBL/GenBank/DDBJ whole genome shotgun (WGS) entry which is preliminary data.</text>
</comment>
<organism evidence="2 3">
    <name type="scientific">Dipteronia dyeriana</name>
    <dbReference type="NCBI Taxonomy" id="168575"/>
    <lineage>
        <taxon>Eukaryota</taxon>
        <taxon>Viridiplantae</taxon>
        <taxon>Streptophyta</taxon>
        <taxon>Embryophyta</taxon>
        <taxon>Tracheophyta</taxon>
        <taxon>Spermatophyta</taxon>
        <taxon>Magnoliopsida</taxon>
        <taxon>eudicotyledons</taxon>
        <taxon>Gunneridae</taxon>
        <taxon>Pentapetalae</taxon>
        <taxon>rosids</taxon>
        <taxon>malvids</taxon>
        <taxon>Sapindales</taxon>
        <taxon>Sapindaceae</taxon>
        <taxon>Hippocastanoideae</taxon>
        <taxon>Acereae</taxon>
        <taxon>Dipteronia</taxon>
    </lineage>
</organism>
<dbReference type="InterPro" id="IPR002156">
    <property type="entry name" value="RNaseH_domain"/>
</dbReference>
<name>A0AAD9X1Y9_9ROSI</name>
<evidence type="ECO:0000259" key="1">
    <source>
        <dbReference type="Pfam" id="PF13456"/>
    </source>
</evidence>
<dbReference type="PANTHER" id="PTHR47723">
    <property type="entry name" value="OS05G0353850 PROTEIN"/>
    <property type="match status" value="1"/>
</dbReference>
<dbReference type="InterPro" id="IPR053151">
    <property type="entry name" value="RNase_H-like"/>
</dbReference>
<dbReference type="AlphaFoldDB" id="A0AAD9X1Y9"/>
<dbReference type="EMBL" id="JANJYI010000005">
    <property type="protein sequence ID" value="KAK2650730.1"/>
    <property type="molecule type" value="Genomic_DNA"/>
</dbReference>
<sequence length="143" mass="15631">MANNPKFNIDGSVRGKPGLTGIGGVKRDLNGKVLHHFSQYLGILGSNAVELWAIKKVVDLCHSSLQLQWRDISVVSDSKIAVSLVSKGDFGSMEHSNTILDIRSIISARPEVVFDSRMFNSFTDSLAKMGASLVGDFMDWSDM</sequence>
<dbReference type="Pfam" id="PF13456">
    <property type="entry name" value="RVT_3"/>
    <property type="match status" value="1"/>
</dbReference>